<gene>
    <name evidence="2" type="ORF">R3P38DRAFT_2923036</name>
</gene>
<dbReference type="InterPro" id="IPR000357">
    <property type="entry name" value="HEAT"/>
</dbReference>
<evidence type="ECO:0000313" key="3">
    <source>
        <dbReference type="Proteomes" id="UP001362999"/>
    </source>
</evidence>
<dbReference type="Proteomes" id="UP001362999">
    <property type="component" value="Unassembled WGS sequence"/>
</dbReference>
<dbReference type="EMBL" id="JAWWNJ010000024">
    <property type="protein sequence ID" value="KAK7031352.1"/>
    <property type="molecule type" value="Genomic_DNA"/>
</dbReference>
<dbReference type="SUPFAM" id="SSF48371">
    <property type="entry name" value="ARM repeat"/>
    <property type="match status" value="2"/>
</dbReference>
<dbReference type="PANTHER" id="PTHR23314:SF0">
    <property type="entry name" value="SPERM-ASSOCIATED ANTIGEN 6"/>
    <property type="match status" value="1"/>
</dbReference>
<comment type="caution">
    <text evidence="2">The sequence shown here is derived from an EMBL/GenBank/DDBJ whole genome shotgun (WGS) entry which is preliminary data.</text>
</comment>
<evidence type="ECO:0000313" key="2">
    <source>
        <dbReference type="EMBL" id="KAK7031352.1"/>
    </source>
</evidence>
<dbReference type="SMART" id="SM00185">
    <property type="entry name" value="ARM"/>
    <property type="match status" value="8"/>
</dbReference>
<name>A0AAW0BW44_9AGAR</name>
<dbReference type="InterPro" id="IPR000225">
    <property type="entry name" value="Armadillo"/>
</dbReference>
<dbReference type="PANTHER" id="PTHR23314">
    <property type="entry name" value="SPERM-ASSOCIATED ANTIGEN 6 ARMADILLO REPEAT-CONTAINING"/>
    <property type="match status" value="1"/>
</dbReference>
<dbReference type="GO" id="GO:0003341">
    <property type="term" value="P:cilium movement"/>
    <property type="evidence" value="ECO:0007669"/>
    <property type="project" value="TreeGrafter"/>
</dbReference>
<keyword evidence="1" id="KW-0677">Repeat</keyword>
<sequence length="695" mass="76229">MSLHLTRQQTRQSIYSWWSDSNPNLKGPTINLHAITKPVLKFLYHRQALAVIKKTHDNNDPGLTIRVLEVYASYLPWHFISSSTKAAVLSEVAFRAVLSELDARIVINSPIFPQLMALFESPDSQIRASCCKVLGALCIRERTSSIVLQHKLCSPLVSLLYDQDVSVVGRAVYALSRMAKWEQGARAIVDTDALGRILELFKFSSLNQRWICELVARIASHASTSSDILKLEPCISLVSLLRDNDSREWALNSLSQISQSPDGVQAVVDAKAIHHLSPVLNSGDSFIKVQACKLLNRLASHKSTIPLIFPLLLPLLPDNDENIIGWVTSTLTEFAKYANGAQDILDADLTTHISRWIQASSWFIRNNACVLVGLLAEHSFAALSISALNLYSLLALPLRDSHPKVITSAVYTLSVIAKSSNGAQAVIEANLVEHILPLLGSRDDATLLRTCQLLGRLASHEPTFEAILKLNPCPLLLPLLRDCFDEHVVYWAMYTLSRLAKDSDGAQNVVDAGEIDNILKWLQVPRTTVQMSMCLLIGRLAHRASTAPAILALKPSAKLVPLLRSDDVEVISAATYALAAIAKWSESTEAVINAQVAEYLPQLLCSRDTATRERVCYLVGNLARAQPTAPVVLTIESPLLGTQPLVNSQLSSLLCDHESRVRVAAAFALKAIGEWPLADHGTVFANEVDDECPSA</sequence>
<evidence type="ECO:0000256" key="1">
    <source>
        <dbReference type="ARBA" id="ARBA00022737"/>
    </source>
</evidence>
<keyword evidence="3" id="KW-1185">Reference proteome</keyword>
<reference evidence="2 3" key="1">
    <citation type="journal article" date="2024" name="J Genomics">
        <title>Draft genome sequencing and assembly of Favolaschia claudopus CIRM-BRFM 2984 isolated from oak limbs.</title>
        <authorList>
            <person name="Navarro D."/>
            <person name="Drula E."/>
            <person name="Chaduli D."/>
            <person name="Cazenave R."/>
            <person name="Ahrendt S."/>
            <person name="Wang J."/>
            <person name="Lipzen A."/>
            <person name="Daum C."/>
            <person name="Barry K."/>
            <person name="Grigoriev I.V."/>
            <person name="Favel A."/>
            <person name="Rosso M.N."/>
            <person name="Martin F."/>
        </authorList>
    </citation>
    <scope>NUCLEOTIDE SEQUENCE [LARGE SCALE GENOMIC DNA]</scope>
    <source>
        <strain evidence="2 3">CIRM-BRFM 2984</strain>
    </source>
</reference>
<accession>A0AAW0BW44</accession>
<dbReference type="InterPro" id="IPR016024">
    <property type="entry name" value="ARM-type_fold"/>
</dbReference>
<organism evidence="2 3">
    <name type="scientific">Favolaschia claudopus</name>
    <dbReference type="NCBI Taxonomy" id="2862362"/>
    <lineage>
        <taxon>Eukaryota</taxon>
        <taxon>Fungi</taxon>
        <taxon>Dikarya</taxon>
        <taxon>Basidiomycota</taxon>
        <taxon>Agaricomycotina</taxon>
        <taxon>Agaricomycetes</taxon>
        <taxon>Agaricomycetidae</taxon>
        <taxon>Agaricales</taxon>
        <taxon>Marasmiineae</taxon>
        <taxon>Mycenaceae</taxon>
        <taxon>Favolaschia</taxon>
    </lineage>
</organism>
<proteinExistence type="predicted"/>
<dbReference type="Gene3D" id="1.25.10.10">
    <property type="entry name" value="Leucine-rich Repeat Variant"/>
    <property type="match status" value="3"/>
</dbReference>
<dbReference type="AlphaFoldDB" id="A0AAW0BW44"/>
<dbReference type="Pfam" id="PF02985">
    <property type="entry name" value="HEAT"/>
    <property type="match status" value="1"/>
</dbReference>
<dbReference type="GO" id="GO:0008017">
    <property type="term" value="F:microtubule binding"/>
    <property type="evidence" value="ECO:0007669"/>
    <property type="project" value="TreeGrafter"/>
</dbReference>
<dbReference type="GO" id="GO:0015630">
    <property type="term" value="C:microtubule cytoskeleton"/>
    <property type="evidence" value="ECO:0007669"/>
    <property type="project" value="TreeGrafter"/>
</dbReference>
<protein>
    <submittedName>
        <fullName evidence="2">Armadillo-type protein</fullName>
    </submittedName>
</protein>
<dbReference type="InterPro" id="IPR011989">
    <property type="entry name" value="ARM-like"/>
</dbReference>